<protein>
    <submittedName>
        <fullName evidence="3">Uncharacterized protein</fullName>
    </submittedName>
</protein>
<dbReference type="EMBL" id="VDMP01000027">
    <property type="protein sequence ID" value="TNM36167.1"/>
    <property type="molecule type" value="Genomic_DNA"/>
</dbReference>
<name>A0A5C4VJY2_9ACTN</name>
<feature type="region of interest" description="Disordered" evidence="2">
    <location>
        <begin position="1"/>
        <end position="51"/>
    </location>
</feature>
<evidence type="ECO:0000313" key="4">
    <source>
        <dbReference type="Proteomes" id="UP000313231"/>
    </source>
</evidence>
<evidence type="ECO:0000256" key="1">
    <source>
        <dbReference type="ARBA" id="ARBA00009820"/>
    </source>
</evidence>
<organism evidence="3 4">
    <name type="scientific">Nocardioides albidus</name>
    <dbReference type="NCBI Taxonomy" id="1517589"/>
    <lineage>
        <taxon>Bacteria</taxon>
        <taxon>Bacillati</taxon>
        <taxon>Actinomycetota</taxon>
        <taxon>Actinomycetes</taxon>
        <taxon>Propionibacteriales</taxon>
        <taxon>Nocardioidaceae</taxon>
        <taxon>Nocardioides</taxon>
    </lineage>
</organism>
<dbReference type="PANTHER" id="PTHR36842">
    <property type="entry name" value="PROTEIN TOLB HOMOLOG"/>
    <property type="match status" value="1"/>
</dbReference>
<accession>A0A5C4VJY2</accession>
<dbReference type="SUPFAM" id="SSF69304">
    <property type="entry name" value="Tricorn protease N-terminal domain"/>
    <property type="match status" value="2"/>
</dbReference>
<sequence>MDRSPDRGQLLVTSRQGPVQPHPGTVAPPAGSEYPITRAEPGQPTDPEAVSSDRLTRGLLPMMQLAVLLLAAATLVATGTTAPAEAVVPGPNGRIAFASARDGNWEIYVMNADGSGQTRLTFDGASDGGPAWSPDGTRIAFQRIQPGPGQHREIWTMNADGSNQLRLTHNDSEDQHPTWSPDGTRIAFQSDRNGADQIFAMDPDGTDVTAVSAPSGYAAPDWAPVGGFIAVTTIDGDLQFLPVAGGAQWGLRSEAFAPFNWVAWSPDAIRVAVGGTREGAGFVRIRGVGLRALDPVIDLSQWMSDAQPSWSPNGEMLALAGLTGTMDIWVVDLRNGQRTNLTRTAAAESQPAWQRPPAIGCPKPALKGKPIVGRKLRLRQAALSPALATVSYQWFRKAKAIKGATGVKYKIRRKDRGKKVSVRATCTVVGATGPVTVASAKKKARR</sequence>
<proteinExistence type="inferred from homology"/>
<comment type="caution">
    <text evidence="3">The sequence shown here is derived from an EMBL/GenBank/DDBJ whole genome shotgun (WGS) entry which is preliminary data.</text>
</comment>
<dbReference type="Pfam" id="PF07676">
    <property type="entry name" value="PD40"/>
    <property type="match status" value="3"/>
</dbReference>
<dbReference type="Gene3D" id="2.60.40.2700">
    <property type="match status" value="1"/>
</dbReference>
<dbReference type="Gene3D" id="2.120.10.30">
    <property type="entry name" value="TolB, C-terminal domain"/>
    <property type="match status" value="2"/>
</dbReference>
<reference evidence="3 4" key="1">
    <citation type="journal article" date="2016" name="Int. J. Syst. Evol. Microbiol.">
        <title>Nocardioides albidus sp. nov., an actinobacterium isolated from garden soil.</title>
        <authorList>
            <person name="Singh H."/>
            <person name="Du J."/>
            <person name="Trinh H."/>
            <person name="Won K."/>
            <person name="Yang J.E."/>
            <person name="Yin C."/>
            <person name="Kook M."/>
            <person name="Yi T.H."/>
        </authorList>
    </citation>
    <scope>NUCLEOTIDE SEQUENCE [LARGE SCALE GENOMIC DNA]</scope>
    <source>
        <strain evidence="3 4">CCTCC AB 2015297</strain>
    </source>
</reference>
<gene>
    <name evidence="3" type="ORF">FHP29_18430</name>
</gene>
<keyword evidence="4" id="KW-1185">Reference proteome</keyword>
<evidence type="ECO:0000256" key="2">
    <source>
        <dbReference type="SAM" id="MobiDB-lite"/>
    </source>
</evidence>
<dbReference type="PANTHER" id="PTHR36842:SF1">
    <property type="entry name" value="PROTEIN TOLB"/>
    <property type="match status" value="1"/>
</dbReference>
<evidence type="ECO:0000313" key="3">
    <source>
        <dbReference type="EMBL" id="TNM36167.1"/>
    </source>
</evidence>
<comment type="similarity">
    <text evidence="1">Belongs to the TolB family.</text>
</comment>
<dbReference type="AlphaFoldDB" id="A0A5C4VJY2"/>
<dbReference type="InterPro" id="IPR011659">
    <property type="entry name" value="WD40"/>
</dbReference>
<dbReference type="Proteomes" id="UP000313231">
    <property type="component" value="Unassembled WGS sequence"/>
</dbReference>
<dbReference type="InterPro" id="IPR011042">
    <property type="entry name" value="6-blade_b-propeller_TolB-like"/>
</dbReference>